<dbReference type="PROSITE" id="PS50995">
    <property type="entry name" value="HTH_MARR_2"/>
    <property type="match status" value="1"/>
</dbReference>
<proteinExistence type="predicted"/>
<dbReference type="InterPro" id="IPR036390">
    <property type="entry name" value="WH_DNA-bd_sf"/>
</dbReference>
<dbReference type="SMART" id="SM00347">
    <property type="entry name" value="HTH_MARR"/>
    <property type="match status" value="1"/>
</dbReference>
<dbReference type="Gene3D" id="1.10.10.10">
    <property type="entry name" value="Winged helix-like DNA-binding domain superfamily/Winged helix DNA-binding domain"/>
    <property type="match status" value="1"/>
</dbReference>
<evidence type="ECO:0000259" key="4">
    <source>
        <dbReference type="PROSITE" id="PS50995"/>
    </source>
</evidence>
<comment type="caution">
    <text evidence="5">The sequence shown here is derived from an EMBL/GenBank/DDBJ whole genome shotgun (WGS) entry which is preliminary data.</text>
</comment>
<dbReference type="Pfam" id="PF01047">
    <property type="entry name" value="MarR"/>
    <property type="match status" value="1"/>
</dbReference>
<keyword evidence="1" id="KW-0805">Transcription regulation</keyword>
<evidence type="ECO:0000256" key="3">
    <source>
        <dbReference type="ARBA" id="ARBA00023163"/>
    </source>
</evidence>
<dbReference type="PANTHER" id="PTHR39515:SF2">
    <property type="entry name" value="HTH-TYPE TRANSCRIPTIONAL REGULATOR RV0880"/>
    <property type="match status" value="1"/>
</dbReference>
<gene>
    <name evidence="5" type="ORF">CGE01nite_23020</name>
</gene>
<keyword evidence="3" id="KW-0804">Transcription</keyword>
<evidence type="ECO:0000313" key="5">
    <source>
        <dbReference type="EMBL" id="GEA85051.1"/>
    </source>
</evidence>
<name>A0A4Y3KKU9_9CELL</name>
<evidence type="ECO:0000256" key="2">
    <source>
        <dbReference type="ARBA" id="ARBA00023125"/>
    </source>
</evidence>
<dbReference type="SUPFAM" id="SSF46785">
    <property type="entry name" value="Winged helix' DNA-binding domain"/>
    <property type="match status" value="1"/>
</dbReference>
<feature type="domain" description="HTH marR-type" evidence="4">
    <location>
        <begin position="5"/>
        <end position="137"/>
    </location>
</feature>
<dbReference type="OrthoDB" id="9804055at2"/>
<dbReference type="EMBL" id="BJLQ01000025">
    <property type="protein sequence ID" value="GEA85051.1"/>
    <property type="molecule type" value="Genomic_DNA"/>
</dbReference>
<dbReference type="Proteomes" id="UP000320461">
    <property type="component" value="Unassembled WGS sequence"/>
</dbReference>
<keyword evidence="2" id="KW-0238">DNA-binding</keyword>
<dbReference type="PROSITE" id="PS01117">
    <property type="entry name" value="HTH_MARR_1"/>
    <property type="match status" value="1"/>
</dbReference>
<organism evidence="5 6">
    <name type="scientific">Cellulomonas gelida</name>
    <dbReference type="NCBI Taxonomy" id="1712"/>
    <lineage>
        <taxon>Bacteria</taxon>
        <taxon>Bacillati</taxon>
        <taxon>Actinomycetota</taxon>
        <taxon>Actinomycetes</taxon>
        <taxon>Micrococcales</taxon>
        <taxon>Cellulomonadaceae</taxon>
        <taxon>Cellulomonas</taxon>
    </lineage>
</organism>
<reference evidence="5 6" key="1">
    <citation type="submission" date="2019-06" db="EMBL/GenBank/DDBJ databases">
        <title>Whole genome shotgun sequence of Cellulomonas gelida NBRC 3748.</title>
        <authorList>
            <person name="Hosoyama A."/>
            <person name="Uohara A."/>
            <person name="Ohji S."/>
            <person name="Ichikawa N."/>
        </authorList>
    </citation>
    <scope>NUCLEOTIDE SEQUENCE [LARGE SCALE GENOMIC DNA]</scope>
    <source>
        <strain evidence="5 6">NBRC 3748</strain>
    </source>
</reference>
<accession>A0A4Y3KKU9</accession>
<evidence type="ECO:0000256" key="1">
    <source>
        <dbReference type="ARBA" id="ARBA00023015"/>
    </source>
</evidence>
<dbReference type="RefSeq" id="WP_048344146.1">
    <property type="nucleotide sequence ID" value="NZ_BJLQ01000025.1"/>
</dbReference>
<dbReference type="InterPro" id="IPR052526">
    <property type="entry name" value="HTH-type_Bedaq_tolerance"/>
</dbReference>
<keyword evidence="6" id="KW-1185">Reference proteome</keyword>
<sequence>MTVTAPALASELRRAVIMAARRIRAERGSADLTDPQYSVLVHLEKLGPLTPGQLADLERVQPPSMTRTVSCLAEAGLVAKSPHATDGRVVVVSLTETGRTEVSETRQRRSAWLEGQLDAMAPDERARLADSLELLWRIAQA</sequence>
<evidence type="ECO:0000313" key="6">
    <source>
        <dbReference type="Proteomes" id="UP000320461"/>
    </source>
</evidence>
<dbReference type="GO" id="GO:0003677">
    <property type="term" value="F:DNA binding"/>
    <property type="evidence" value="ECO:0007669"/>
    <property type="project" value="UniProtKB-KW"/>
</dbReference>
<dbReference type="PANTHER" id="PTHR39515">
    <property type="entry name" value="CONSERVED PROTEIN"/>
    <property type="match status" value="1"/>
</dbReference>
<dbReference type="InterPro" id="IPR023187">
    <property type="entry name" value="Tscrpt_reg_MarR-type_CS"/>
</dbReference>
<dbReference type="InterPro" id="IPR036388">
    <property type="entry name" value="WH-like_DNA-bd_sf"/>
</dbReference>
<dbReference type="GO" id="GO:0003700">
    <property type="term" value="F:DNA-binding transcription factor activity"/>
    <property type="evidence" value="ECO:0007669"/>
    <property type="project" value="InterPro"/>
</dbReference>
<dbReference type="InterPro" id="IPR000835">
    <property type="entry name" value="HTH_MarR-typ"/>
</dbReference>
<dbReference type="AlphaFoldDB" id="A0A4Y3KKU9"/>
<protein>
    <submittedName>
        <fullName evidence="5">MarR family transcriptional regulator</fullName>
    </submittedName>
</protein>